<evidence type="ECO:0000313" key="7">
    <source>
        <dbReference type="EMBL" id="WFN37991.1"/>
    </source>
</evidence>
<evidence type="ECO:0000256" key="6">
    <source>
        <dbReference type="SAM" id="Phobius"/>
    </source>
</evidence>
<feature type="transmembrane region" description="Helical" evidence="6">
    <location>
        <begin position="187"/>
        <end position="207"/>
    </location>
</feature>
<dbReference type="SUPFAM" id="SSF81345">
    <property type="entry name" value="ABC transporter involved in vitamin B12 uptake, BtuC"/>
    <property type="match status" value="1"/>
</dbReference>
<accession>A0AAF0JP28</accession>
<name>A0AAF0JP28_9EURY</name>
<feature type="transmembrane region" description="Helical" evidence="6">
    <location>
        <begin position="12"/>
        <end position="33"/>
    </location>
</feature>
<evidence type="ECO:0000256" key="1">
    <source>
        <dbReference type="ARBA" id="ARBA00004141"/>
    </source>
</evidence>
<evidence type="ECO:0000256" key="2">
    <source>
        <dbReference type="ARBA" id="ARBA00008034"/>
    </source>
</evidence>
<organism evidence="7 8">
    <name type="scientific">Methanomicrobium antiquum</name>
    <dbReference type="NCBI Taxonomy" id="487686"/>
    <lineage>
        <taxon>Archaea</taxon>
        <taxon>Methanobacteriati</taxon>
        <taxon>Methanobacteriota</taxon>
        <taxon>Stenosarchaea group</taxon>
        <taxon>Methanomicrobia</taxon>
        <taxon>Methanomicrobiales</taxon>
        <taxon>Methanomicrobiaceae</taxon>
        <taxon>Methanomicrobium</taxon>
    </lineage>
</organism>
<comment type="similarity">
    <text evidence="2">Belongs to the ABC-3 integral membrane protein family.</text>
</comment>
<keyword evidence="3 6" id="KW-0812">Transmembrane</keyword>
<dbReference type="Gene3D" id="1.10.3470.10">
    <property type="entry name" value="ABC transporter involved in vitamin B12 uptake, BtuC"/>
    <property type="match status" value="1"/>
</dbReference>
<dbReference type="KEGG" id="manq:L1994_07505"/>
<feature type="transmembrane region" description="Helical" evidence="6">
    <location>
        <begin position="53"/>
        <end position="77"/>
    </location>
</feature>
<dbReference type="GO" id="GO:0010043">
    <property type="term" value="P:response to zinc ion"/>
    <property type="evidence" value="ECO:0007669"/>
    <property type="project" value="TreeGrafter"/>
</dbReference>
<keyword evidence="8" id="KW-1185">Reference proteome</keyword>
<feature type="transmembrane region" description="Helical" evidence="6">
    <location>
        <begin position="162"/>
        <end position="181"/>
    </location>
</feature>
<reference evidence="7" key="1">
    <citation type="submission" date="2022-01" db="EMBL/GenBank/DDBJ databases">
        <title>Complete genome of Methanomicrobium antiquum DSM 21220.</title>
        <authorList>
            <person name="Chen S.-C."/>
            <person name="You Y.-T."/>
            <person name="Zhou Y.-Z."/>
            <person name="Lai M.-C."/>
        </authorList>
    </citation>
    <scope>NUCLEOTIDE SEQUENCE</scope>
    <source>
        <strain evidence="7">DSM 21220</strain>
    </source>
</reference>
<feature type="transmembrane region" description="Helical" evidence="6">
    <location>
        <begin position="244"/>
        <end position="262"/>
    </location>
</feature>
<feature type="transmembrane region" description="Helical" evidence="6">
    <location>
        <begin position="132"/>
        <end position="150"/>
    </location>
</feature>
<keyword evidence="4 6" id="KW-1133">Transmembrane helix</keyword>
<evidence type="ECO:0000256" key="5">
    <source>
        <dbReference type="ARBA" id="ARBA00023136"/>
    </source>
</evidence>
<protein>
    <submittedName>
        <fullName evidence="7">Metal ABC transporter permease</fullName>
    </submittedName>
</protein>
<dbReference type="EMBL" id="CP091092">
    <property type="protein sequence ID" value="WFN37991.1"/>
    <property type="molecule type" value="Genomic_DNA"/>
</dbReference>
<dbReference type="Proteomes" id="UP001218895">
    <property type="component" value="Chromosome"/>
</dbReference>
<dbReference type="PANTHER" id="PTHR30477">
    <property type="entry name" value="ABC-TRANSPORTER METAL-BINDING PROTEIN"/>
    <property type="match status" value="1"/>
</dbReference>
<dbReference type="AlphaFoldDB" id="A0AAF0JP28"/>
<sequence>MIAALGYEFFRNALLAGILASVACGIIGSFVVVKRMVSLSGGISHASFGGIGLGYYLGFDPIAGAMVFCIAVAAFIARLRSVAHQHLDTLVGAVWAGGMAFGIMLIYLTPGFAPDLFGYLFGNILLVPSSDLFLMFAIVIGIILIIGLFYNHFLAVTFDEEYASVMNIPSGFVMTVLLILTAVTIVMLIQVVGIILVIALLTLPAAIAREFTGNLKMMIYLSVLTGIFFTTTGIFLSYELNVPSGATIILFSVIVYLIVIGFKKNLRKKEKLSE</sequence>
<dbReference type="GO" id="GO:0043190">
    <property type="term" value="C:ATP-binding cassette (ABC) transporter complex"/>
    <property type="evidence" value="ECO:0007669"/>
    <property type="project" value="InterPro"/>
</dbReference>
<comment type="subcellular location">
    <subcellularLocation>
        <location evidence="1">Membrane</location>
        <topology evidence="1">Multi-pass membrane protein</topology>
    </subcellularLocation>
</comment>
<evidence type="ECO:0000313" key="8">
    <source>
        <dbReference type="Proteomes" id="UP001218895"/>
    </source>
</evidence>
<dbReference type="PANTHER" id="PTHR30477:SF18">
    <property type="entry name" value="METAL TRANSPORT SYSTEM MEMBRANE PROTEIN CT_417-RELATED"/>
    <property type="match status" value="1"/>
</dbReference>
<feature type="transmembrane region" description="Helical" evidence="6">
    <location>
        <begin position="89"/>
        <end position="112"/>
    </location>
</feature>
<dbReference type="GO" id="GO:0055085">
    <property type="term" value="P:transmembrane transport"/>
    <property type="evidence" value="ECO:0007669"/>
    <property type="project" value="InterPro"/>
</dbReference>
<evidence type="ECO:0000256" key="4">
    <source>
        <dbReference type="ARBA" id="ARBA00022989"/>
    </source>
</evidence>
<dbReference type="InterPro" id="IPR001626">
    <property type="entry name" value="ABC_TroCD"/>
</dbReference>
<proteinExistence type="inferred from homology"/>
<evidence type="ECO:0000256" key="3">
    <source>
        <dbReference type="ARBA" id="ARBA00022692"/>
    </source>
</evidence>
<dbReference type="InterPro" id="IPR037294">
    <property type="entry name" value="ABC_BtuC-like"/>
</dbReference>
<dbReference type="Pfam" id="PF00950">
    <property type="entry name" value="ABC-3"/>
    <property type="match status" value="1"/>
</dbReference>
<dbReference type="CDD" id="cd06550">
    <property type="entry name" value="TM_ABC_iron-siderophores_like"/>
    <property type="match status" value="1"/>
</dbReference>
<gene>
    <name evidence="7" type="ORF">L1994_07505</name>
</gene>
<keyword evidence="5 6" id="KW-0472">Membrane</keyword>
<feature type="transmembrane region" description="Helical" evidence="6">
    <location>
        <begin position="219"/>
        <end position="238"/>
    </location>
</feature>